<feature type="region of interest" description="Disordered" evidence="1">
    <location>
        <begin position="1"/>
        <end position="113"/>
    </location>
</feature>
<reference evidence="2" key="2">
    <citation type="journal article" date="2017" name="J. Med. Entomol.">
        <title>Transcriptome Analysis of the Triatoma infestans (Hemiptera: Reduviidae) Integument.</title>
        <authorList>
            <person name="Calderon-Fernandez G.M."/>
            <person name="Moriconi D.E."/>
            <person name="Dulbecco A.B."/>
            <person name="Juarez M.P."/>
        </authorList>
    </citation>
    <scope>NUCLEOTIDE SEQUENCE</scope>
    <source>
        <strain evidence="2">Int1</strain>
        <tissue evidence="2">Integument</tissue>
    </source>
</reference>
<dbReference type="AlphaFoldDB" id="A0A170WU68"/>
<feature type="compositionally biased region" description="Basic and acidic residues" evidence="1">
    <location>
        <begin position="45"/>
        <end position="64"/>
    </location>
</feature>
<accession>A0A170WU68</accession>
<feature type="non-terminal residue" evidence="2">
    <location>
        <position position="1"/>
    </location>
</feature>
<organism evidence="2">
    <name type="scientific">Triatoma infestans</name>
    <name type="common">Assassin bug</name>
    <dbReference type="NCBI Taxonomy" id="30076"/>
    <lineage>
        <taxon>Eukaryota</taxon>
        <taxon>Metazoa</taxon>
        <taxon>Ecdysozoa</taxon>
        <taxon>Arthropoda</taxon>
        <taxon>Hexapoda</taxon>
        <taxon>Insecta</taxon>
        <taxon>Pterygota</taxon>
        <taxon>Neoptera</taxon>
        <taxon>Paraneoptera</taxon>
        <taxon>Hemiptera</taxon>
        <taxon>Heteroptera</taxon>
        <taxon>Panheteroptera</taxon>
        <taxon>Cimicomorpha</taxon>
        <taxon>Reduviidae</taxon>
        <taxon>Triatominae</taxon>
        <taxon>Triatoma</taxon>
    </lineage>
</organism>
<evidence type="ECO:0000256" key="1">
    <source>
        <dbReference type="SAM" id="MobiDB-lite"/>
    </source>
</evidence>
<dbReference type="EMBL" id="GEMB01005110">
    <property type="protein sequence ID" value="JAR98198.1"/>
    <property type="molecule type" value="Transcribed_RNA"/>
</dbReference>
<reference evidence="2" key="1">
    <citation type="submission" date="2016-04" db="EMBL/GenBank/DDBJ databases">
        <authorList>
            <person name="Calderon-Fernandez G.M.Sr."/>
        </authorList>
    </citation>
    <scope>NUCLEOTIDE SEQUENCE</scope>
    <source>
        <strain evidence="2">Int1</strain>
        <tissue evidence="2">Integument</tissue>
    </source>
</reference>
<sequence>KKKKHSSSESEDEWVEKKLDQPLVVQSSKRDEWMTLETDFASFSSKKENKTDRKGAEPKPRQLEKLGQSSRELNPYWRNGGDGLPPEKKSGSTGYGHKEKSSRNSPEKSSKKE</sequence>
<protein>
    <submittedName>
        <fullName evidence="2">Cwf19-like protein 2</fullName>
    </submittedName>
</protein>
<name>A0A170WU68_TRIIF</name>
<evidence type="ECO:0000313" key="2">
    <source>
        <dbReference type="EMBL" id="JAR98198.1"/>
    </source>
</evidence>
<proteinExistence type="predicted"/>
<feature type="compositionally biased region" description="Basic and acidic residues" evidence="1">
    <location>
        <begin position="85"/>
        <end position="113"/>
    </location>
</feature>